<dbReference type="RefSeq" id="WP_160915041.1">
    <property type="nucleotide sequence ID" value="NZ_WMEZ01000003.1"/>
</dbReference>
<gene>
    <name evidence="2" type="ORF">GLV98_10990</name>
</gene>
<dbReference type="AlphaFoldDB" id="A0A845E5P3"/>
<dbReference type="EMBL" id="WMEZ01000003">
    <property type="protein sequence ID" value="MYL50013.1"/>
    <property type="molecule type" value="Genomic_DNA"/>
</dbReference>
<feature type="transmembrane region" description="Helical" evidence="1">
    <location>
        <begin position="49"/>
        <end position="71"/>
    </location>
</feature>
<comment type="caution">
    <text evidence="2">The sequence shown here is derived from an EMBL/GenBank/DDBJ whole genome shotgun (WGS) entry which is preliminary data.</text>
</comment>
<proteinExistence type="predicted"/>
<keyword evidence="1" id="KW-0812">Transmembrane</keyword>
<evidence type="ECO:0000313" key="2">
    <source>
        <dbReference type="EMBL" id="MYL50013.1"/>
    </source>
</evidence>
<evidence type="ECO:0000313" key="3">
    <source>
        <dbReference type="Proteomes" id="UP000447393"/>
    </source>
</evidence>
<sequence>MKRIVTFLFGRPYKESKLMTLYYWVAVYMYIIAAVFLLTAAILTGDGEFWLSFIMGLVVFPLMFRFVYGVVTRVNQAIFKS</sequence>
<accession>A0A845E5P3</accession>
<evidence type="ECO:0008006" key="4">
    <source>
        <dbReference type="Google" id="ProtNLM"/>
    </source>
</evidence>
<keyword evidence="1" id="KW-0472">Membrane</keyword>
<organism evidence="2 3">
    <name type="scientific">Halobacillus litoralis</name>
    <dbReference type="NCBI Taxonomy" id="45668"/>
    <lineage>
        <taxon>Bacteria</taxon>
        <taxon>Bacillati</taxon>
        <taxon>Bacillota</taxon>
        <taxon>Bacilli</taxon>
        <taxon>Bacillales</taxon>
        <taxon>Bacillaceae</taxon>
        <taxon>Halobacillus</taxon>
    </lineage>
</organism>
<protein>
    <recommendedName>
        <fullName evidence="4">DUF4282 domain-containing protein</fullName>
    </recommendedName>
</protein>
<name>A0A845E5P3_9BACI</name>
<feature type="transmembrane region" description="Helical" evidence="1">
    <location>
        <begin position="21"/>
        <end position="43"/>
    </location>
</feature>
<dbReference type="OrthoDB" id="2942332at2"/>
<dbReference type="Proteomes" id="UP000447393">
    <property type="component" value="Unassembled WGS sequence"/>
</dbReference>
<keyword evidence="1" id="KW-1133">Transmembrane helix</keyword>
<evidence type="ECO:0000256" key="1">
    <source>
        <dbReference type="SAM" id="Phobius"/>
    </source>
</evidence>
<reference evidence="2 3" key="1">
    <citation type="submission" date="2019-11" db="EMBL/GenBank/DDBJ databases">
        <title>Genome sequences of 17 halophilic strains isolated from different environments.</title>
        <authorList>
            <person name="Furrow R.E."/>
        </authorList>
    </citation>
    <scope>NUCLEOTIDE SEQUENCE [LARGE SCALE GENOMIC DNA]</scope>
    <source>
        <strain evidence="2 3">22505_10_Sand</strain>
    </source>
</reference>